<accession>A0A370QLL9</accession>
<sequence>MKNINKIFSVALGVVLAAGTFTSCEDEDKARFPELGNGGFIKFVEAPVFDAGADPTSANFDAMVEDPNGTVASYELEVVGDFDGAPEDTLSFRSTTTFPFDVGFTGADMAALFNVPIETFQEGDSFEFFGTATTTDGVVYNSEATAFIQPTPDLDPSDPDFVAEPGAWNMGTTDNVLLTAEGLLQAFNYEVEFTDPPVED</sequence>
<protein>
    <submittedName>
        <fullName evidence="1">Uncharacterized protein</fullName>
    </submittedName>
</protein>
<dbReference type="RefSeq" id="WP_115122889.1">
    <property type="nucleotide sequence ID" value="NZ_QRAO01000001.1"/>
</dbReference>
<evidence type="ECO:0000313" key="2">
    <source>
        <dbReference type="Proteomes" id="UP000255317"/>
    </source>
</evidence>
<evidence type="ECO:0000313" key="1">
    <source>
        <dbReference type="EMBL" id="RDK89265.1"/>
    </source>
</evidence>
<keyword evidence="2" id="KW-1185">Reference proteome</keyword>
<proteinExistence type="predicted"/>
<gene>
    <name evidence="1" type="ORF">C8D94_1011151</name>
</gene>
<dbReference type="Proteomes" id="UP000255317">
    <property type="component" value="Unassembled WGS sequence"/>
</dbReference>
<reference evidence="1 2" key="1">
    <citation type="submission" date="2018-07" db="EMBL/GenBank/DDBJ databases">
        <title>Genomic Encyclopedia of Type Strains, Phase IV (KMG-IV): sequencing the most valuable type-strain genomes for metagenomic binning, comparative biology and taxonomic classification.</title>
        <authorList>
            <person name="Goeker M."/>
        </authorList>
    </citation>
    <scope>NUCLEOTIDE SEQUENCE [LARGE SCALE GENOMIC DNA]</scope>
    <source>
        <strain evidence="1 2">DSM 101478</strain>
    </source>
</reference>
<dbReference type="AlphaFoldDB" id="A0A370QLL9"/>
<organism evidence="1 2">
    <name type="scientific">Marinirhabdus gelatinilytica</name>
    <dbReference type="NCBI Taxonomy" id="1703343"/>
    <lineage>
        <taxon>Bacteria</taxon>
        <taxon>Pseudomonadati</taxon>
        <taxon>Bacteroidota</taxon>
        <taxon>Flavobacteriia</taxon>
        <taxon>Flavobacteriales</taxon>
        <taxon>Flavobacteriaceae</taxon>
    </lineage>
</organism>
<comment type="caution">
    <text evidence="1">The sequence shown here is derived from an EMBL/GenBank/DDBJ whole genome shotgun (WGS) entry which is preliminary data.</text>
</comment>
<dbReference type="OrthoDB" id="1433426at2"/>
<dbReference type="PROSITE" id="PS51257">
    <property type="entry name" value="PROKAR_LIPOPROTEIN"/>
    <property type="match status" value="1"/>
</dbReference>
<dbReference type="EMBL" id="QRAO01000001">
    <property type="protein sequence ID" value="RDK89265.1"/>
    <property type="molecule type" value="Genomic_DNA"/>
</dbReference>
<name>A0A370QLL9_9FLAO</name>